<evidence type="ECO:0000313" key="2">
    <source>
        <dbReference type="Proteomes" id="UP001057402"/>
    </source>
</evidence>
<protein>
    <submittedName>
        <fullName evidence="1">Uncharacterized protein</fullName>
    </submittedName>
</protein>
<evidence type="ECO:0000313" key="1">
    <source>
        <dbReference type="EMBL" id="KAI4383038.1"/>
    </source>
</evidence>
<dbReference type="EMBL" id="CM042882">
    <property type="protein sequence ID" value="KAI4383038.1"/>
    <property type="molecule type" value="Genomic_DNA"/>
</dbReference>
<proteinExistence type="predicted"/>
<keyword evidence="2" id="KW-1185">Reference proteome</keyword>
<dbReference type="Proteomes" id="UP001057402">
    <property type="component" value="Chromosome 3"/>
</dbReference>
<accession>A0ACB9RVJ2</accession>
<reference evidence="2" key="1">
    <citation type="journal article" date="2023" name="Front. Plant Sci.">
        <title>Chromosomal-level genome assembly of Melastoma candidum provides insights into trichome evolution.</title>
        <authorList>
            <person name="Zhong Y."/>
            <person name="Wu W."/>
            <person name="Sun C."/>
            <person name="Zou P."/>
            <person name="Liu Y."/>
            <person name="Dai S."/>
            <person name="Zhou R."/>
        </authorList>
    </citation>
    <scope>NUCLEOTIDE SEQUENCE [LARGE SCALE GENOMIC DNA]</scope>
</reference>
<name>A0ACB9RVJ2_9MYRT</name>
<gene>
    <name evidence="1" type="ORF">MLD38_008919</name>
</gene>
<comment type="caution">
    <text evidence="1">The sequence shown here is derived from an EMBL/GenBank/DDBJ whole genome shotgun (WGS) entry which is preliminary data.</text>
</comment>
<organism evidence="1 2">
    <name type="scientific">Melastoma candidum</name>
    <dbReference type="NCBI Taxonomy" id="119954"/>
    <lineage>
        <taxon>Eukaryota</taxon>
        <taxon>Viridiplantae</taxon>
        <taxon>Streptophyta</taxon>
        <taxon>Embryophyta</taxon>
        <taxon>Tracheophyta</taxon>
        <taxon>Spermatophyta</taxon>
        <taxon>Magnoliopsida</taxon>
        <taxon>eudicotyledons</taxon>
        <taxon>Gunneridae</taxon>
        <taxon>Pentapetalae</taxon>
        <taxon>rosids</taxon>
        <taxon>malvids</taxon>
        <taxon>Myrtales</taxon>
        <taxon>Melastomataceae</taxon>
        <taxon>Melastomatoideae</taxon>
        <taxon>Melastomateae</taxon>
        <taxon>Melastoma</taxon>
    </lineage>
</organism>
<sequence>MDALIASYGVGDDIQRERSPVICRLRLCPSSLLREPMTLGQATFDGFGAVQVRGPPRREIATLLKRASYVVPGLCVVDFHLPLESLVRDDQRPPLAGDRQRFSRQPMLRQKLQPPKSYWVEFSEWQLFVNNERTRDFQSPEDPRPHISSAWAVDDARESINKVVKENKLRRITSGSSNVPGISCNFRGIDCKIGNKMYKIRKPPDS</sequence>